<accession>A0A2U1LQW3</accession>
<gene>
    <name evidence="1" type="ORF">CTI12_AA464530</name>
</gene>
<dbReference type="Proteomes" id="UP000245207">
    <property type="component" value="Unassembled WGS sequence"/>
</dbReference>
<dbReference type="EMBL" id="PKPP01008176">
    <property type="protein sequence ID" value="PWA51388.1"/>
    <property type="molecule type" value="Genomic_DNA"/>
</dbReference>
<evidence type="ECO:0000313" key="1">
    <source>
        <dbReference type="EMBL" id="PWA51388.1"/>
    </source>
</evidence>
<keyword evidence="1" id="KW-0808">Transferase</keyword>
<dbReference type="STRING" id="35608.A0A2U1LQW3"/>
<keyword evidence="1" id="KW-0418">Kinase</keyword>
<name>A0A2U1LQW3_ARTAN</name>
<comment type="caution">
    <text evidence="1">The sequence shown here is derived from an EMBL/GenBank/DDBJ whole genome shotgun (WGS) entry which is preliminary data.</text>
</comment>
<reference evidence="1 2" key="1">
    <citation type="journal article" date="2018" name="Mol. Plant">
        <title>The genome of Artemisia annua provides insight into the evolution of Asteraceae family and artemisinin biosynthesis.</title>
        <authorList>
            <person name="Shen Q."/>
            <person name="Zhang L."/>
            <person name="Liao Z."/>
            <person name="Wang S."/>
            <person name="Yan T."/>
            <person name="Shi P."/>
            <person name="Liu M."/>
            <person name="Fu X."/>
            <person name="Pan Q."/>
            <person name="Wang Y."/>
            <person name="Lv Z."/>
            <person name="Lu X."/>
            <person name="Zhang F."/>
            <person name="Jiang W."/>
            <person name="Ma Y."/>
            <person name="Chen M."/>
            <person name="Hao X."/>
            <person name="Li L."/>
            <person name="Tang Y."/>
            <person name="Lv G."/>
            <person name="Zhou Y."/>
            <person name="Sun X."/>
            <person name="Brodelius P.E."/>
            <person name="Rose J.K.C."/>
            <person name="Tang K."/>
        </authorList>
    </citation>
    <scope>NUCLEOTIDE SEQUENCE [LARGE SCALE GENOMIC DNA]</scope>
    <source>
        <strain evidence="2">cv. Huhao1</strain>
        <tissue evidence="1">Leaf</tissue>
    </source>
</reference>
<proteinExistence type="predicted"/>
<sequence length="107" mass="11627">MGADLKAGFELIELSMDVDRPLLARAVDSGKFDLIVDSCLPQDYNHTRCMAKMSQVVLAIEGDNSLYDLAECIKLGHNSAYNSSSKLEFDATGYSIIHILASLKVGS</sequence>
<dbReference type="GO" id="GO:0016301">
    <property type="term" value="F:kinase activity"/>
    <property type="evidence" value="ECO:0007669"/>
    <property type="project" value="UniProtKB-KW"/>
</dbReference>
<protein>
    <submittedName>
        <fullName evidence="1">Serine/threonine/dual specificity protein kinase, catalytic domain-containing protein</fullName>
    </submittedName>
</protein>
<keyword evidence="2" id="KW-1185">Reference proteome</keyword>
<organism evidence="1 2">
    <name type="scientific">Artemisia annua</name>
    <name type="common">Sweet wormwood</name>
    <dbReference type="NCBI Taxonomy" id="35608"/>
    <lineage>
        <taxon>Eukaryota</taxon>
        <taxon>Viridiplantae</taxon>
        <taxon>Streptophyta</taxon>
        <taxon>Embryophyta</taxon>
        <taxon>Tracheophyta</taxon>
        <taxon>Spermatophyta</taxon>
        <taxon>Magnoliopsida</taxon>
        <taxon>eudicotyledons</taxon>
        <taxon>Gunneridae</taxon>
        <taxon>Pentapetalae</taxon>
        <taxon>asterids</taxon>
        <taxon>campanulids</taxon>
        <taxon>Asterales</taxon>
        <taxon>Asteraceae</taxon>
        <taxon>Asteroideae</taxon>
        <taxon>Anthemideae</taxon>
        <taxon>Artemisiinae</taxon>
        <taxon>Artemisia</taxon>
    </lineage>
</organism>
<evidence type="ECO:0000313" key="2">
    <source>
        <dbReference type="Proteomes" id="UP000245207"/>
    </source>
</evidence>
<dbReference type="AlphaFoldDB" id="A0A2U1LQW3"/>